<sequence length="225" mass="24387">MEEMLNIVKEHKWFCVIASMMTVVVVSVLLFNQSPQPADQTGLVAFSQENQASSVPEEVEESSTESKTRDTEQEIQLVVVDVKGEVERPGLYTLKFESRVNDAIVAAGGFTAEANQKSVNLAQKLADEEIIYVAHKDEDVSVITAPNSSVVATQTQEESQSSLVNLNTATEADLQTISGIGAKRAADIIAYREANGGFKSVDDLNNVSGIGDKTMESIRPYVTVD</sequence>
<keyword evidence="4" id="KW-0238">DNA-binding</keyword>
<dbReference type="NCBIfam" id="TIGR00426">
    <property type="entry name" value="competence protein ComEA helix-hairpin-helix repeat region"/>
    <property type="match status" value="1"/>
</dbReference>
<comment type="caution">
    <text evidence="4">The sequence shown here is derived from an EMBL/GenBank/DDBJ whole genome shotgun (WGS) entry which is preliminary data.</text>
</comment>
<dbReference type="AlphaFoldDB" id="A0A4Q8L3L8"/>
<dbReference type="GO" id="GO:0015627">
    <property type="term" value="C:type II protein secretion system complex"/>
    <property type="evidence" value="ECO:0007669"/>
    <property type="project" value="TreeGrafter"/>
</dbReference>
<evidence type="ECO:0000259" key="3">
    <source>
        <dbReference type="SMART" id="SM00278"/>
    </source>
</evidence>
<dbReference type="OrthoDB" id="9790239at2"/>
<feature type="transmembrane region" description="Helical" evidence="2">
    <location>
        <begin position="12"/>
        <end position="31"/>
    </location>
</feature>
<dbReference type="SUPFAM" id="SSF47781">
    <property type="entry name" value="RuvA domain 2-like"/>
    <property type="match status" value="1"/>
</dbReference>
<keyword evidence="2" id="KW-1133">Transmembrane helix</keyword>
<dbReference type="RefSeq" id="WP_130554333.1">
    <property type="nucleotide sequence ID" value="NZ_SHGT01000003.1"/>
</dbReference>
<feature type="domain" description="Helix-hairpin-helix DNA-binding motif class 1" evidence="3">
    <location>
        <begin position="202"/>
        <end position="221"/>
    </location>
</feature>
<evidence type="ECO:0000256" key="1">
    <source>
        <dbReference type="SAM" id="MobiDB-lite"/>
    </source>
</evidence>
<dbReference type="GO" id="GO:0015628">
    <property type="term" value="P:protein secretion by the type II secretion system"/>
    <property type="evidence" value="ECO:0007669"/>
    <property type="project" value="TreeGrafter"/>
</dbReference>
<dbReference type="InterPro" id="IPR003583">
    <property type="entry name" value="Hlx-hairpin-Hlx_DNA-bd_motif"/>
</dbReference>
<dbReference type="Gene3D" id="1.10.150.280">
    <property type="entry name" value="AF1531-like domain"/>
    <property type="match status" value="1"/>
</dbReference>
<dbReference type="InterPro" id="IPR051675">
    <property type="entry name" value="Endo/Exo/Phosphatase_dom_1"/>
</dbReference>
<name>A0A4Q8L3L8_9STRE</name>
<dbReference type="InterPro" id="IPR010994">
    <property type="entry name" value="RuvA_2-like"/>
</dbReference>
<dbReference type="PANTHER" id="PTHR21180">
    <property type="entry name" value="ENDONUCLEASE/EXONUCLEASE/PHOSPHATASE FAMILY DOMAIN-CONTAINING PROTEIN 1"/>
    <property type="match status" value="1"/>
</dbReference>
<dbReference type="EMBL" id="SHGT01000003">
    <property type="protein sequence ID" value="TAA15138.1"/>
    <property type="molecule type" value="Genomic_DNA"/>
</dbReference>
<evidence type="ECO:0000313" key="5">
    <source>
        <dbReference type="Proteomes" id="UP000291525"/>
    </source>
</evidence>
<evidence type="ECO:0000256" key="2">
    <source>
        <dbReference type="SAM" id="Phobius"/>
    </source>
</evidence>
<proteinExistence type="predicted"/>
<dbReference type="Proteomes" id="UP000291525">
    <property type="component" value="Unassembled WGS sequence"/>
</dbReference>
<gene>
    <name evidence="4" type="ORF">EXW74_01150</name>
</gene>
<evidence type="ECO:0000313" key="4">
    <source>
        <dbReference type="EMBL" id="TAA15138.1"/>
    </source>
</evidence>
<feature type="domain" description="Helix-hairpin-helix DNA-binding motif class 1" evidence="3">
    <location>
        <begin position="172"/>
        <end position="191"/>
    </location>
</feature>
<dbReference type="InterPro" id="IPR019554">
    <property type="entry name" value="Soluble_ligand-bd"/>
</dbReference>
<dbReference type="Pfam" id="PF10531">
    <property type="entry name" value="SLBB"/>
    <property type="match status" value="1"/>
</dbReference>
<dbReference type="GO" id="GO:0003677">
    <property type="term" value="F:DNA binding"/>
    <property type="evidence" value="ECO:0007669"/>
    <property type="project" value="UniProtKB-KW"/>
</dbReference>
<feature type="region of interest" description="Disordered" evidence="1">
    <location>
        <begin position="49"/>
        <end position="71"/>
    </location>
</feature>
<accession>A0A4Q8L3L8</accession>
<dbReference type="InterPro" id="IPR004509">
    <property type="entry name" value="Competence_ComEA_HhH"/>
</dbReference>
<keyword evidence="2" id="KW-0472">Membrane</keyword>
<dbReference type="PANTHER" id="PTHR21180:SF32">
    <property type="entry name" value="ENDONUCLEASE_EXONUCLEASE_PHOSPHATASE FAMILY DOMAIN-CONTAINING PROTEIN 1"/>
    <property type="match status" value="1"/>
</dbReference>
<dbReference type="GO" id="GO:0006281">
    <property type="term" value="P:DNA repair"/>
    <property type="evidence" value="ECO:0007669"/>
    <property type="project" value="InterPro"/>
</dbReference>
<organism evidence="4 5">
    <name type="scientific">Streptococcus parasuis</name>
    <dbReference type="NCBI Taxonomy" id="1501662"/>
    <lineage>
        <taxon>Bacteria</taxon>
        <taxon>Bacillati</taxon>
        <taxon>Bacillota</taxon>
        <taxon>Bacilli</taxon>
        <taxon>Lactobacillales</taxon>
        <taxon>Streptococcaceae</taxon>
        <taxon>Streptococcus</taxon>
    </lineage>
</organism>
<keyword evidence="2" id="KW-0812">Transmembrane</keyword>
<dbReference type="Pfam" id="PF12836">
    <property type="entry name" value="HHH_3"/>
    <property type="match status" value="1"/>
</dbReference>
<protein>
    <submittedName>
        <fullName evidence="4">ComEA family DNA-binding protein</fullName>
    </submittedName>
</protein>
<dbReference type="SMART" id="SM00278">
    <property type="entry name" value="HhH1"/>
    <property type="match status" value="2"/>
</dbReference>
<reference evidence="4 5" key="1">
    <citation type="submission" date="2019-02" db="EMBL/GenBank/DDBJ databases">
        <title>First genome of the species Streptococcus parasuis.</title>
        <authorList>
            <person name="Stevens M.J.A."/>
            <person name="Stephan R."/>
        </authorList>
    </citation>
    <scope>NUCLEOTIDE SEQUENCE [LARGE SCALE GENOMIC DNA]</scope>
    <source>
        <strain evidence="4 5">4253</strain>
    </source>
</reference>